<protein>
    <submittedName>
        <fullName evidence="2">Uncharacterized protein</fullName>
    </submittedName>
</protein>
<dbReference type="RefSeq" id="WP_144729558.1">
    <property type="nucleotide sequence ID" value="NZ_ML675581.1"/>
</dbReference>
<evidence type="ECO:0000313" key="2">
    <source>
        <dbReference type="EMBL" id="TVP40824.1"/>
    </source>
</evidence>
<dbReference type="Proteomes" id="UP000315289">
    <property type="component" value="Unassembled WGS sequence"/>
</dbReference>
<organism evidence="2 3">
    <name type="scientific">Candidatus Nitrosocosmicus arcticus</name>
    <dbReference type="NCBI Taxonomy" id="2035267"/>
    <lineage>
        <taxon>Archaea</taxon>
        <taxon>Nitrososphaerota</taxon>
        <taxon>Nitrososphaeria</taxon>
        <taxon>Nitrososphaerales</taxon>
        <taxon>Nitrososphaeraceae</taxon>
        <taxon>Candidatus Nitrosocosmicus</taxon>
    </lineage>
</organism>
<keyword evidence="3" id="KW-1185">Reference proteome</keyword>
<keyword evidence="1" id="KW-1133">Transmembrane helix</keyword>
<proteinExistence type="predicted"/>
<feature type="transmembrane region" description="Helical" evidence="1">
    <location>
        <begin position="33"/>
        <end position="57"/>
    </location>
</feature>
<dbReference type="EMBL" id="VOAH01000005">
    <property type="protein sequence ID" value="TVP40824.1"/>
    <property type="molecule type" value="Genomic_DNA"/>
</dbReference>
<gene>
    <name evidence="2" type="ORF">NARC_50005</name>
</gene>
<evidence type="ECO:0000313" key="3">
    <source>
        <dbReference type="Proteomes" id="UP000315289"/>
    </source>
</evidence>
<name>A0A557SW39_9ARCH</name>
<evidence type="ECO:0000256" key="1">
    <source>
        <dbReference type="SAM" id="Phobius"/>
    </source>
</evidence>
<keyword evidence="1" id="KW-0812">Transmembrane</keyword>
<sequence>MTRKEILKIFFIALITGNIMGIVLIQIFETLTIMSLIILEIALIITIVLLFVASKLWNKRLDKKTKHETENNQ</sequence>
<accession>A0A557SW39</accession>
<dbReference type="OrthoDB" id="382664at2157"/>
<dbReference type="AlphaFoldDB" id="A0A557SW39"/>
<comment type="caution">
    <text evidence="2">The sequence shown here is derived from an EMBL/GenBank/DDBJ whole genome shotgun (WGS) entry which is preliminary data.</text>
</comment>
<reference evidence="2 3" key="1">
    <citation type="journal article" date="2019" name="Front. Microbiol.">
        <title>Ammonia Oxidation by the Arctic Terrestrial Thaumarchaeote Candidatus Nitrosocosmicus arcticus Is Stimulated by Increasing Temperatures.</title>
        <authorList>
            <person name="Alves R.J.E."/>
            <person name="Kerou M."/>
            <person name="Zappe A."/>
            <person name="Bittner R."/>
            <person name="Abby S.S."/>
            <person name="Schmidt H.A."/>
            <person name="Pfeifer K."/>
            <person name="Schleper C."/>
        </authorList>
    </citation>
    <scope>NUCLEOTIDE SEQUENCE [LARGE SCALE GENOMIC DNA]</scope>
    <source>
        <strain evidence="2 3">Kfb</strain>
    </source>
</reference>
<keyword evidence="1" id="KW-0472">Membrane</keyword>
<feature type="transmembrane region" description="Helical" evidence="1">
    <location>
        <begin position="7"/>
        <end position="27"/>
    </location>
</feature>